<feature type="region of interest" description="Disordered" evidence="1">
    <location>
        <begin position="433"/>
        <end position="457"/>
    </location>
</feature>
<dbReference type="SUPFAM" id="SSF111331">
    <property type="entry name" value="NAD kinase/diacylglycerol kinase-like"/>
    <property type="match status" value="1"/>
</dbReference>
<feature type="region of interest" description="Disordered" evidence="1">
    <location>
        <begin position="1"/>
        <end position="23"/>
    </location>
</feature>
<dbReference type="Gene3D" id="2.60.200.40">
    <property type="match status" value="1"/>
</dbReference>
<name>A0ABR1T9T5_9PEZI</name>
<dbReference type="Proteomes" id="UP001480595">
    <property type="component" value="Unassembled WGS sequence"/>
</dbReference>
<reference evidence="3 4" key="1">
    <citation type="submission" date="2023-01" db="EMBL/GenBank/DDBJ databases">
        <title>Analysis of 21 Apiospora genomes using comparative genomics revels a genus with tremendous synthesis potential of carbohydrate active enzymes and secondary metabolites.</title>
        <authorList>
            <person name="Sorensen T."/>
        </authorList>
    </citation>
    <scope>NUCLEOTIDE SEQUENCE [LARGE SCALE GENOMIC DNA]</scope>
    <source>
        <strain evidence="3 4">CBS 135458</strain>
    </source>
</reference>
<gene>
    <name evidence="3" type="ORF">PG994_013254</name>
</gene>
<protein>
    <submittedName>
        <fullName evidence="3">TRM-domain-containing protein</fullName>
    </submittedName>
</protein>
<feature type="compositionally biased region" description="Acidic residues" evidence="1">
    <location>
        <begin position="446"/>
        <end position="456"/>
    </location>
</feature>
<dbReference type="InterPro" id="IPR050187">
    <property type="entry name" value="Lipid_Phosphate_FormReg"/>
</dbReference>
<dbReference type="Pfam" id="PF00781">
    <property type="entry name" value="DAGK_cat"/>
    <property type="match status" value="1"/>
</dbReference>
<dbReference type="EMBL" id="JAQQWL010000013">
    <property type="protein sequence ID" value="KAK8042771.1"/>
    <property type="molecule type" value="Genomic_DNA"/>
</dbReference>
<evidence type="ECO:0000313" key="3">
    <source>
        <dbReference type="EMBL" id="KAK8042771.1"/>
    </source>
</evidence>
<keyword evidence="4" id="KW-1185">Reference proteome</keyword>
<dbReference type="InterPro" id="IPR016064">
    <property type="entry name" value="NAD/diacylglycerol_kinase_sf"/>
</dbReference>
<evidence type="ECO:0000313" key="4">
    <source>
        <dbReference type="Proteomes" id="UP001480595"/>
    </source>
</evidence>
<dbReference type="RefSeq" id="XP_066709624.1">
    <property type="nucleotide sequence ID" value="XM_066864663.1"/>
</dbReference>
<dbReference type="GeneID" id="92097726"/>
<comment type="caution">
    <text evidence="3">The sequence shown here is derived from an EMBL/GenBank/DDBJ whole genome shotgun (WGS) entry which is preliminary data.</text>
</comment>
<evidence type="ECO:0000256" key="1">
    <source>
        <dbReference type="SAM" id="MobiDB-lite"/>
    </source>
</evidence>
<dbReference type="InterPro" id="IPR017438">
    <property type="entry name" value="ATP-NAD_kinase_N"/>
</dbReference>
<dbReference type="Gene3D" id="3.40.50.10330">
    <property type="entry name" value="Probable inorganic polyphosphate/atp-NAD kinase, domain 1"/>
    <property type="match status" value="1"/>
</dbReference>
<accession>A0ABR1T9T5</accession>
<dbReference type="PROSITE" id="PS50146">
    <property type="entry name" value="DAGK"/>
    <property type="match status" value="1"/>
</dbReference>
<feature type="domain" description="DAGKc" evidence="2">
    <location>
        <begin position="92"/>
        <end position="264"/>
    </location>
</feature>
<dbReference type="InterPro" id="IPR001206">
    <property type="entry name" value="Diacylglycerol_kinase_cat_dom"/>
</dbReference>
<proteinExistence type="predicted"/>
<sequence length="538" mass="57536">MGRTSHVALSGHGSNKAADDSNSSFSPVSLGESSIICIKPRGVLYDILSLKEETSSDDSVSFRLSHQSATDVPKSLLDKFLVEEAPEHLRAADNRKVHLVVSTSSGMGLALDFYNSVLQPLLGGFGLSAAVPGDDGDGKSSSLNLVTTRDAQSIREFAASLPLGVEHTVVLMSGDGGIMESLNGKATVDDDDEDGPAMVRLRPLPLIAMLPLGTGNALFNSLHKGVYAACEAESAAPSPLALGLRTLLRGRRAPLPSFRVDFSPGSWQISYRGAVATVPGAAVEEQLSPVTHLYGAIVASYGFHAQLVWESDTPAYRKHGAKRFGMVAAELLKESHAYHARVERKLLLPPSSEAGQQPQPIGRQDRHAYVLATLVSNLERTFTISPASRPLDGALRLVHFGPVGGERTMEIMTQAYNDGQHVGMNWKRATTAAADENGGEDKGKEEEEEEEEEEGVAYEQVGEVRVVTHEADARWRKVCVDGTIVELPLEGSMTVRTESAPHLEILVDPSVSTAATTGFLNQVQGRRPVAGISSTFLA</sequence>
<evidence type="ECO:0000259" key="2">
    <source>
        <dbReference type="PROSITE" id="PS50146"/>
    </source>
</evidence>
<dbReference type="PANTHER" id="PTHR12358:SF108">
    <property type="entry name" value="DAGKC DOMAIN-CONTAINING PROTEIN"/>
    <property type="match status" value="1"/>
</dbReference>
<dbReference type="PANTHER" id="PTHR12358">
    <property type="entry name" value="SPHINGOSINE KINASE"/>
    <property type="match status" value="1"/>
</dbReference>
<organism evidence="3 4">
    <name type="scientific">Apiospora phragmitis</name>
    <dbReference type="NCBI Taxonomy" id="2905665"/>
    <lineage>
        <taxon>Eukaryota</taxon>
        <taxon>Fungi</taxon>
        <taxon>Dikarya</taxon>
        <taxon>Ascomycota</taxon>
        <taxon>Pezizomycotina</taxon>
        <taxon>Sordariomycetes</taxon>
        <taxon>Xylariomycetidae</taxon>
        <taxon>Amphisphaeriales</taxon>
        <taxon>Apiosporaceae</taxon>
        <taxon>Apiospora</taxon>
    </lineage>
</organism>